<dbReference type="GO" id="GO:0005975">
    <property type="term" value="P:carbohydrate metabolic process"/>
    <property type="evidence" value="ECO:0007669"/>
    <property type="project" value="InterPro"/>
</dbReference>
<dbReference type="GO" id="GO:0004571">
    <property type="term" value="F:mannosyl-oligosaccharide 1,2-alpha-mannosidase activity"/>
    <property type="evidence" value="ECO:0007669"/>
    <property type="project" value="UniProtKB-EC"/>
</dbReference>
<dbReference type="InterPro" id="IPR050749">
    <property type="entry name" value="Glycosyl_Hydrolase_47"/>
</dbReference>
<dbReference type="OrthoDB" id="8118055at2759"/>
<feature type="active site" description="Proton donor" evidence="10">
    <location>
        <position position="120"/>
    </location>
</feature>
<proteinExistence type="inferred from homology"/>
<comment type="pathway">
    <text evidence="2">Protein modification; protein glycosylation.</text>
</comment>
<keyword evidence="6 11" id="KW-0106">Calcium</keyword>
<keyword evidence="17" id="KW-1185">Reference proteome</keyword>
<evidence type="ECO:0000313" key="17">
    <source>
        <dbReference type="Proteomes" id="UP000268321"/>
    </source>
</evidence>
<dbReference type="GO" id="GO:0016020">
    <property type="term" value="C:membrane"/>
    <property type="evidence" value="ECO:0007669"/>
    <property type="project" value="InterPro"/>
</dbReference>
<organism evidence="16 17">
    <name type="scientific">Metschnikowia bicuspidata</name>
    <dbReference type="NCBI Taxonomy" id="27322"/>
    <lineage>
        <taxon>Eukaryota</taxon>
        <taxon>Fungi</taxon>
        <taxon>Dikarya</taxon>
        <taxon>Ascomycota</taxon>
        <taxon>Saccharomycotina</taxon>
        <taxon>Pichiomycetes</taxon>
        <taxon>Metschnikowiaceae</taxon>
        <taxon>Metschnikowia</taxon>
    </lineage>
</organism>
<evidence type="ECO:0000256" key="1">
    <source>
        <dbReference type="ARBA" id="ARBA00001913"/>
    </source>
</evidence>
<evidence type="ECO:0000256" key="5">
    <source>
        <dbReference type="ARBA" id="ARBA00022801"/>
    </source>
</evidence>
<dbReference type="AlphaFoldDB" id="A0A4P9ZIV6"/>
<feature type="binding site" evidence="11">
    <location>
        <position position="492"/>
    </location>
    <ligand>
        <name>Ca(2+)</name>
        <dbReference type="ChEBI" id="CHEBI:29108"/>
    </ligand>
</feature>
<evidence type="ECO:0000256" key="11">
    <source>
        <dbReference type="PIRSR" id="PIRSR601382-2"/>
    </source>
</evidence>
<evidence type="ECO:0000256" key="4">
    <source>
        <dbReference type="ARBA" id="ARBA00022723"/>
    </source>
</evidence>
<feature type="active site" evidence="10">
    <location>
        <position position="401"/>
    </location>
</feature>
<reference evidence="17" key="1">
    <citation type="journal article" date="2018" name="Nat. Microbiol.">
        <title>Leveraging single-cell genomics to expand the fungal tree of life.</title>
        <authorList>
            <person name="Ahrendt S.R."/>
            <person name="Quandt C.A."/>
            <person name="Ciobanu D."/>
            <person name="Clum A."/>
            <person name="Salamov A."/>
            <person name="Andreopoulos B."/>
            <person name="Cheng J.F."/>
            <person name="Woyke T."/>
            <person name="Pelin A."/>
            <person name="Henrissat B."/>
            <person name="Reynolds N.K."/>
            <person name="Benny G.L."/>
            <person name="Smith M.E."/>
            <person name="James T.Y."/>
            <person name="Grigoriev I.V."/>
        </authorList>
    </citation>
    <scope>NUCLEOTIDE SEQUENCE [LARGE SCALE GENOMIC DNA]</scope>
    <source>
        <strain evidence="17">Baker2002</strain>
    </source>
</reference>
<evidence type="ECO:0000256" key="2">
    <source>
        <dbReference type="ARBA" id="ARBA00004922"/>
    </source>
</evidence>
<keyword evidence="15" id="KW-0732">Signal</keyword>
<dbReference type="EC" id="3.2.1.-" evidence="13"/>
<evidence type="ECO:0000256" key="14">
    <source>
        <dbReference type="SAM" id="MobiDB-lite"/>
    </source>
</evidence>
<feature type="active site" evidence="10">
    <location>
        <position position="249"/>
    </location>
</feature>
<keyword evidence="4 11" id="KW-0479">Metal-binding</keyword>
<feature type="chain" id="PRO_5020407680" description="alpha-1,2-Mannosidase" evidence="15">
    <location>
        <begin position="23"/>
        <end position="595"/>
    </location>
</feature>
<dbReference type="GO" id="GO:0005509">
    <property type="term" value="F:calcium ion binding"/>
    <property type="evidence" value="ECO:0007669"/>
    <property type="project" value="InterPro"/>
</dbReference>
<feature type="active site" description="Proton donor" evidence="10">
    <location>
        <position position="373"/>
    </location>
</feature>
<evidence type="ECO:0000256" key="10">
    <source>
        <dbReference type="PIRSR" id="PIRSR601382-1"/>
    </source>
</evidence>
<comment type="catalytic activity">
    <reaction evidence="8">
        <text>N(4)-(alpha-D-Man-(1-&gt;2)-alpha-D-Man-(1-&gt;2)-alpha-D-Man-(1-&gt;3)-[alpha-D-Man-(1-&gt;3)-[alpha-D-Man-(1-&gt;2)-alpha-D-Man-(1-&gt;6)]-alpha-D-Man-(1-&gt;6)]-beta-D-Man-(1-&gt;4)-beta-D-GlcNAc-(1-&gt;4)-beta-D-GlcNAc)-L-asparaginyl-[protein] (N-glucan mannose isomer 8A1,2,3B1,3) + 3 H2O = N(4)-(alpha-D-Man-(1-&gt;3)-[alpha-D-Man-(1-&gt;3)-[alpha-D-Man-(1-&gt;6)]-alpha-D-Man-(1-&gt;6)]-beta-D-Man-(1-&gt;4)-beta-D-GlcNAc-(1-&gt;4)-beta-D-GlcNAc)-L-asparaginyl-[protein] (N-glucan mannose isomer 5A1,2) + 3 beta-D-mannose</text>
        <dbReference type="Rhea" id="RHEA:56028"/>
        <dbReference type="Rhea" id="RHEA-COMP:14358"/>
        <dbReference type="Rhea" id="RHEA-COMP:14367"/>
        <dbReference type="ChEBI" id="CHEBI:15377"/>
        <dbReference type="ChEBI" id="CHEBI:28563"/>
        <dbReference type="ChEBI" id="CHEBI:59087"/>
        <dbReference type="ChEBI" id="CHEBI:60628"/>
        <dbReference type="EC" id="3.2.1.113"/>
    </reaction>
</comment>
<gene>
    <name evidence="16" type="ORF">METBISCDRAFT_13014</name>
</gene>
<protein>
    <recommendedName>
        <fullName evidence="13">alpha-1,2-Mannosidase</fullName>
        <ecNumber evidence="13">3.2.1.-</ecNumber>
    </recommendedName>
</protein>
<keyword evidence="7 12" id="KW-1015">Disulfide bond</keyword>
<evidence type="ECO:0000256" key="12">
    <source>
        <dbReference type="PIRSR" id="PIRSR601382-3"/>
    </source>
</evidence>
<evidence type="ECO:0000313" key="16">
    <source>
        <dbReference type="EMBL" id="RKP31990.1"/>
    </source>
</evidence>
<dbReference type="PANTHER" id="PTHR11742">
    <property type="entry name" value="MANNOSYL-OLIGOSACCHARIDE ALPHA-1,2-MANNOSIDASE-RELATED"/>
    <property type="match status" value="1"/>
</dbReference>
<comment type="similarity">
    <text evidence="3 13">Belongs to the glycosyl hydrolase 47 family.</text>
</comment>
<evidence type="ECO:0000256" key="8">
    <source>
        <dbReference type="ARBA" id="ARBA00047669"/>
    </source>
</evidence>
<dbReference type="GO" id="GO:0036503">
    <property type="term" value="P:ERAD pathway"/>
    <property type="evidence" value="ECO:0007669"/>
    <property type="project" value="UniProtKB-ARBA"/>
</dbReference>
<dbReference type="InterPro" id="IPR012341">
    <property type="entry name" value="6hp_glycosidase-like_sf"/>
</dbReference>
<evidence type="ECO:0000256" key="9">
    <source>
        <dbReference type="ARBA" id="ARBA00048605"/>
    </source>
</evidence>
<comment type="catalytic activity">
    <reaction evidence="9">
        <text>N(4)-(alpha-D-Man-(1-&gt;2)-alpha-D-Man-(1-&gt;2)-alpha-D-Man-(1-&gt;3)-[alpha-D-Man-(1-&gt;2)-alpha-D-Man-(1-&gt;3)-[alpha-D-Man-(1-&gt;2)-alpha-D-Man-(1-&gt;6)]-alpha-D-Man-(1-&gt;6)]-beta-D-Man-(1-&gt;4)-beta-D-GlcNAc-(1-&gt;4)-beta-D-GlcNAc)-L-asparaginyl-[protein] (N-glucan mannose isomer 9A1,2,3B1,2,3) + 4 H2O = N(4)-(alpha-D-Man-(1-&gt;3)-[alpha-D-Man-(1-&gt;3)-[alpha-D-Man-(1-&gt;6)]-alpha-D-Man-(1-&gt;6)]-beta-D-Man-(1-&gt;4)-beta-D-GlcNAc-(1-&gt;4)-beta-D-GlcNAc)-L-asparaginyl-[protein] (N-glucan mannose isomer 5A1,2) + 4 beta-D-mannose</text>
        <dbReference type="Rhea" id="RHEA:56008"/>
        <dbReference type="Rhea" id="RHEA-COMP:14356"/>
        <dbReference type="Rhea" id="RHEA-COMP:14367"/>
        <dbReference type="ChEBI" id="CHEBI:15377"/>
        <dbReference type="ChEBI" id="CHEBI:28563"/>
        <dbReference type="ChEBI" id="CHEBI:59087"/>
        <dbReference type="ChEBI" id="CHEBI:139493"/>
        <dbReference type="EC" id="3.2.1.113"/>
    </reaction>
</comment>
<dbReference type="PRINTS" id="PR00747">
    <property type="entry name" value="GLYHDRLASE47"/>
</dbReference>
<evidence type="ECO:0000256" key="15">
    <source>
        <dbReference type="SAM" id="SignalP"/>
    </source>
</evidence>
<comment type="cofactor">
    <cofactor evidence="1 11">
        <name>Ca(2+)</name>
        <dbReference type="ChEBI" id="CHEBI:29108"/>
    </cofactor>
</comment>
<dbReference type="Pfam" id="PF01532">
    <property type="entry name" value="Glyco_hydro_47"/>
    <property type="match status" value="1"/>
</dbReference>
<dbReference type="EMBL" id="ML004435">
    <property type="protein sequence ID" value="RKP31990.1"/>
    <property type="molecule type" value="Genomic_DNA"/>
</dbReference>
<feature type="signal peptide" evidence="15">
    <location>
        <begin position="1"/>
        <end position="22"/>
    </location>
</feature>
<evidence type="ECO:0000256" key="13">
    <source>
        <dbReference type="RuleBase" id="RU361193"/>
    </source>
</evidence>
<feature type="compositionally biased region" description="Basic and acidic residues" evidence="14">
    <location>
        <begin position="535"/>
        <end position="549"/>
    </location>
</feature>
<dbReference type="InterPro" id="IPR036026">
    <property type="entry name" value="Seven-hairpin_glycosidases"/>
</dbReference>
<evidence type="ECO:0000256" key="3">
    <source>
        <dbReference type="ARBA" id="ARBA00007658"/>
    </source>
</evidence>
<evidence type="ECO:0000256" key="7">
    <source>
        <dbReference type="ARBA" id="ARBA00023157"/>
    </source>
</evidence>
<keyword evidence="5 13" id="KW-0378">Hydrolase</keyword>
<accession>A0A4P9ZIV6</accession>
<dbReference type="Gene3D" id="1.50.10.10">
    <property type="match status" value="1"/>
</dbReference>
<keyword evidence="13" id="KW-0326">Glycosidase</keyword>
<dbReference type="GO" id="GO:0005783">
    <property type="term" value="C:endoplasmic reticulum"/>
    <property type="evidence" value="ECO:0007669"/>
    <property type="project" value="TreeGrafter"/>
</dbReference>
<dbReference type="PANTHER" id="PTHR11742:SF55">
    <property type="entry name" value="ENDOPLASMIC RETICULUM MANNOSYL-OLIGOSACCHARIDE 1,2-ALPHA-MANNOSIDASE"/>
    <property type="match status" value="1"/>
</dbReference>
<name>A0A4P9ZIV6_9ASCO</name>
<dbReference type="InterPro" id="IPR001382">
    <property type="entry name" value="Glyco_hydro_47"/>
</dbReference>
<sequence>MLIRAALALLAVFLVYYLLGSAQSGEYSRGYPSWSRAKNEVKEVLLDSWRAYEDNAWGKDIYNSISGSGKNIGPTPMGWMIVDLLDTLWLMDLKDEFNKAKEWVKTDLKYDQNFDVSTFETTIRMLGGLLSAFALSGDDIFLERAAELANNMLGAFDTPTGLPHSEINLKTGKGRTYNLQLSTAEIGTLQLEFKYLSKLTGEDLYWRKAERVMAVLDANQPEDGLAPIDVNINSGEYMKNRILFGPRGDSFYEYLLKQYLQTKYQEPVYWQMYKESVEGAKKHLVGHSKPNGLTFIGELERGVGGNLLPQMGHLVCFYPGLLALGATGGHSLSKARKLSNWSEDKESDFRLAEELTETCYQMYKTTATGLSGEIAMFNTEEGGENDITYKPTDVHNLQRPETVESLYYMYKFTGDEKYRKWGYDIFRSFVKATQYKGHDGRITYTCLKDVTTTAPSHNDNMESFWLAETLKYFYLLFDDSDLVPLTEYVFNTEAHPLPRFDIKPLFKTGWQRDASDPRSGKRFAPGVGALEVEAEPDRKGIKGGKKEMPRAAPAAKKIDDAAHDMIKSDPSIKNAEKEEKKKVEKALKEIEKAVG</sequence>
<feature type="disulfide bond" evidence="12">
    <location>
        <begin position="316"/>
        <end position="359"/>
    </location>
</feature>
<feature type="region of interest" description="Disordered" evidence="14">
    <location>
        <begin position="534"/>
        <end position="557"/>
    </location>
</feature>
<evidence type="ECO:0000256" key="6">
    <source>
        <dbReference type="ARBA" id="ARBA00022837"/>
    </source>
</evidence>
<dbReference type="SUPFAM" id="SSF48225">
    <property type="entry name" value="Seven-hairpin glycosidases"/>
    <property type="match status" value="1"/>
</dbReference>
<dbReference type="Proteomes" id="UP000268321">
    <property type="component" value="Unassembled WGS sequence"/>
</dbReference>